<dbReference type="Proteomes" id="UP000790377">
    <property type="component" value="Unassembled WGS sequence"/>
</dbReference>
<proteinExistence type="predicted"/>
<gene>
    <name evidence="1" type="ORF">BJ138DRAFT_565041</name>
</gene>
<comment type="caution">
    <text evidence="1">The sequence shown here is derived from an EMBL/GenBank/DDBJ whole genome shotgun (WGS) entry which is preliminary data.</text>
</comment>
<evidence type="ECO:0000313" key="1">
    <source>
        <dbReference type="EMBL" id="KAH7906922.1"/>
    </source>
</evidence>
<reference evidence="1" key="1">
    <citation type="journal article" date="2021" name="New Phytol.">
        <title>Evolutionary innovations through gain and loss of genes in the ectomycorrhizal Boletales.</title>
        <authorList>
            <person name="Wu G."/>
            <person name="Miyauchi S."/>
            <person name="Morin E."/>
            <person name="Kuo A."/>
            <person name="Drula E."/>
            <person name="Varga T."/>
            <person name="Kohler A."/>
            <person name="Feng B."/>
            <person name="Cao Y."/>
            <person name="Lipzen A."/>
            <person name="Daum C."/>
            <person name="Hundley H."/>
            <person name="Pangilinan J."/>
            <person name="Johnson J."/>
            <person name="Barry K."/>
            <person name="LaButti K."/>
            <person name="Ng V."/>
            <person name="Ahrendt S."/>
            <person name="Min B."/>
            <person name="Choi I.G."/>
            <person name="Park H."/>
            <person name="Plett J.M."/>
            <person name="Magnuson J."/>
            <person name="Spatafora J.W."/>
            <person name="Nagy L.G."/>
            <person name="Henrissat B."/>
            <person name="Grigoriev I.V."/>
            <person name="Yang Z.L."/>
            <person name="Xu J."/>
            <person name="Martin F.M."/>
        </authorList>
    </citation>
    <scope>NUCLEOTIDE SEQUENCE</scope>
    <source>
        <strain evidence="1">ATCC 28755</strain>
    </source>
</reference>
<evidence type="ECO:0000313" key="2">
    <source>
        <dbReference type="Proteomes" id="UP000790377"/>
    </source>
</evidence>
<name>A0ACB8A1U1_9AGAM</name>
<keyword evidence="2" id="KW-1185">Reference proteome</keyword>
<organism evidence="1 2">
    <name type="scientific">Hygrophoropsis aurantiaca</name>
    <dbReference type="NCBI Taxonomy" id="72124"/>
    <lineage>
        <taxon>Eukaryota</taxon>
        <taxon>Fungi</taxon>
        <taxon>Dikarya</taxon>
        <taxon>Basidiomycota</taxon>
        <taxon>Agaricomycotina</taxon>
        <taxon>Agaricomycetes</taxon>
        <taxon>Agaricomycetidae</taxon>
        <taxon>Boletales</taxon>
        <taxon>Coniophorineae</taxon>
        <taxon>Hygrophoropsidaceae</taxon>
        <taxon>Hygrophoropsis</taxon>
    </lineage>
</organism>
<protein>
    <submittedName>
        <fullName evidence="1">Uncharacterized protein</fullName>
    </submittedName>
</protein>
<dbReference type="EMBL" id="MU267960">
    <property type="protein sequence ID" value="KAH7906922.1"/>
    <property type="molecule type" value="Genomic_DNA"/>
</dbReference>
<sequence length="302" mass="33413">MVVLTFSQEVDLIWDRQWSFMTALYFIARYSGDLLVIGCAAWNICINWTLTVNENMSLAFNWAGNIFLLTMQVMLVIRVYALLNQSKKVLIFLATSYVLQATALFVLTVLPFNKRVFDGLLVSLGPAIGSVMQPLTVNPSAKSFVNILGRDATILSVVFDTILLLFALWAFVKHALEAKTLDGGWSINVLVRTLVADQLLYFICYLAWQSLSVTTNYNAEFDIFGILVDNVLAVFNALVVVAGPRMVISLRTTENKMRGEGGTLEGEVSTVRFGIREPPTQSESDMEEGGGLQATDANAQID</sequence>
<accession>A0ACB8A1U1</accession>